<dbReference type="GO" id="GO:0016627">
    <property type="term" value="F:oxidoreductase activity, acting on the CH-CH group of donors"/>
    <property type="evidence" value="ECO:0007669"/>
    <property type="project" value="InterPro"/>
</dbReference>
<feature type="transmembrane region" description="Helical" evidence="6">
    <location>
        <begin position="151"/>
        <end position="172"/>
    </location>
</feature>
<keyword evidence="5 6" id="KW-0472">Membrane</keyword>
<dbReference type="AlphaFoldDB" id="A0A5C3F2G4"/>
<dbReference type="Gene3D" id="1.20.120.1630">
    <property type="match status" value="1"/>
</dbReference>
<gene>
    <name evidence="9" type="ORF">PSFLO_04153</name>
</gene>
<keyword evidence="3 6" id="KW-0812">Transmembrane</keyword>
<proteinExistence type="inferred from homology"/>
<evidence type="ECO:0000259" key="8">
    <source>
        <dbReference type="Pfam" id="PF02544"/>
    </source>
</evidence>
<keyword evidence="10" id="KW-1185">Reference proteome</keyword>
<name>A0A5C3F2G4_9BASI</name>
<feature type="signal peptide" evidence="7">
    <location>
        <begin position="1"/>
        <end position="18"/>
    </location>
</feature>
<dbReference type="PROSITE" id="PS50244">
    <property type="entry name" value="S5A_REDUCTASE"/>
    <property type="match status" value="1"/>
</dbReference>
<comment type="subcellular location">
    <subcellularLocation>
        <location evidence="1">Membrane</location>
        <topology evidence="1">Multi-pass membrane protein</topology>
    </subcellularLocation>
</comment>
<feature type="transmembrane region" description="Helical" evidence="6">
    <location>
        <begin position="239"/>
        <end position="256"/>
    </location>
</feature>
<dbReference type="InterPro" id="IPR001104">
    <property type="entry name" value="3-oxo-5_a-steroid_4-DH_C"/>
</dbReference>
<feature type="domain" description="3-oxo-5-alpha-steroid 4-dehydrogenase C-terminal" evidence="8">
    <location>
        <begin position="238"/>
        <end position="329"/>
    </location>
</feature>
<dbReference type="GO" id="GO:0006629">
    <property type="term" value="P:lipid metabolic process"/>
    <property type="evidence" value="ECO:0007669"/>
    <property type="project" value="InterPro"/>
</dbReference>
<dbReference type="Proteomes" id="UP000323386">
    <property type="component" value="Unassembled WGS sequence"/>
</dbReference>
<evidence type="ECO:0000256" key="2">
    <source>
        <dbReference type="ARBA" id="ARBA00007742"/>
    </source>
</evidence>
<evidence type="ECO:0000256" key="5">
    <source>
        <dbReference type="ARBA" id="ARBA00023136"/>
    </source>
</evidence>
<sequence>MAIFAGLLDFLGLNAVGAPPFSPASFYSLVLFSFKTWPFLSPLLSKINAPHGRFSFDSILNVNGNLAWFLMEIPSPLMFLAAVSSPPLSHEVRIATDSTWPSLPSLLSPSLRGFLSLPSANQVLALLYLTHYLHRAVLSPLRSPRRSAMHISVPLFAIVFNLINGFLMGSWIGGRSPWSALPTAASASAVAAASHLPDAVTRSALFSKLSGSLAKPQALDGLAFSAPGLIPSSVWSSPLWYLGLAGWAIGFASNVWHDEILLNLRRPKAGDKQEKGDEKAGKPKYEVPYGGLYRFISYPNYASEWFEWFSYSLAAIHALPLFSTASLSTAAGLKDLVATLTSIPPFLFALVEVSVMLPRAVNGHKWYQKTFGERYPRERKAVIAFVL</sequence>
<feature type="chain" id="PRO_5022761870" evidence="7">
    <location>
        <begin position="19"/>
        <end position="387"/>
    </location>
</feature>
<evidence type="ECO:0000256" key="6">
    <source>
        <dbReference type="SAM" id="Phobius"/>
    </source>
</evidence>
<dbReference type="PANTHER" id="PTHR10556">
    <property type="entry name" value="3-OXO-5-ALPHA-STEROID 4-DEHYDROGENASE"/>
    <property type="match status" value="1"/>
</dbReference>
<keyword evidence="4 6" id="KW-1133">Transmembrane helix</keyword>
<evidence type="ECO:0000313" key="9">
    <source>
        <dbReference type="EMBL" id="SPO38674.1"/>
    </source>
</evidence>
<evidence type="ECO:0000313" key="10">
    <source>
        <dbReference type="Proteomes" id="UP000323386"/>
    </source>
</evidence>
<accession>A0A5C3F2G4</accession>
<feature type="domain" description="3-oxo-5-alpha-steroid 4-dehydrogenase C-terminal" evidence="8">
    <location>
        <begin position="341"/>
        <end position="387"/>
    </location>
</feature>
<dbReference type="PANTHER" id="PTHR10556:SF43">
    <property type="entry name" value="STEROID 5-ALPHA-REDUCTASE DET2"/>
    <property type="match status" value="1"/>
</dbReference>
<evidence type="ECO:0000256" key="1">
    <source>
        <dbReference type="ARBA" id="ARBA00004141"/>
    </source>
</evidence>
<dbReference type="OrthoDB" id="5788137at2759"/>
<dbReference type="GO" id="GO:0016020">
    <property type="term" value="C:membrane"/>
    <property type="evidence" value="ECO:0007669"/>
    <property type="project" value="UniProtKB-SubCell"/>
</dbReference>
<organism evidence="9 10">
    <name type="scientific">Pseudozyma flocculosa</name>
    <dbReference type="NCBI Taxonomy" id="84751"/>
    <lineage>
        <taxon>Eukaryota</taxon>
        <taxon>Fungi</taxon>
        <taxon>Dikarya</taxon>
        <taxon>Basidiomycota</taxon>
        <taxon>Ustilaginomycotina</taxon>
        <taxon>Ustilaginomycetes</taxon>
        <taxon>Ustilaginales</taxon>
        <taxon>Ustilaginaceae</taxon>
        <taxon>Pseudozyma</taxon>
    </lineage>
</organism>
<dbReference type="EMBL" id="OOIP01000011">
    <property type="protein sequence ID" value="SPO38674.1"/>
    <property type="molecule type" value="Genomic_DNA"/>
</dbReference>
<protein>
    <submittedName>
        <fullName evidence="9">Related to steroid 5alpha-reductase</fullName>
    </submittedName>
</protein>
<evidence type="ECO:0000256" key="3">
    <source>
        <dbReference type="ARBA" id="ARBA00022692"/>
    </source>
</evidence>
<evidence type="ECO:0000256" key="4">
    <source>
        <dbReference type="ARBA" id="ARBA00022989"/>
    </source>
</evidence>
<evidence type="ECO:0000256" key="7">
    <source>
        <dbReference type="SAM" id="SignalP"/>
    </source>
</evidence>
<comment type="similarity">
    <text evidence="2">Belongs to the steroid 5-alpha reductase family.</text>
</comment>
<dbReference type="Pfam" id="PF02544">
    <property type="entry name" value="Steroid_dh"/>
    <property type="match status" value="2"/>
</dbReference>
<dbReference type="InterPro" id="IPR039357">
    <property type="entry name" value="SRD5A/TECR"/>
</dbReference>
<keyword evidence="7" id="KW-0732">Signal</keyword>
<reference evidence="9 10" key="1">
    <citation type="submission" date="2018-03" db="EMBL/GenBank/DDBJ databases">
        <authorList>
            <person name="Guldener U."/>
        </authorList>
    </citation>
    <scope>NUCLEOTIDE SEQUENCE [LARGE SCALE GENOMIC DNA]</scope>
    <source>
        <strain evidence="9 10">DAOM196992</strain>
    </source>
</reference>